<sequence length="302" mass="32540">MQTTTPATTEWIRGSSTTHAPKSTLKRTSTLIEFITVTLPPFLTTQSTSEDMKKKSSSSVFMGNNTLIEFITVTLPPFLTTKTTKASSSITAQSLEFLTVTLPSHLTAATKDLSNSGNGSILDISVTTPTTLSLHVQSSSSILSTRFKNTNTTMSDMKSPMSSFTTAVYVTTNNSILQTESTLSNIVQHRMVMELSTVESFSLTSSTPINIMTVGSQMVFDSTIGKQDEVLSFSTSSTTKSFPTYATNVVANNSNGNMEQKNNFSLTTPVMEGVSNIAIPSTTSILHNSSSLFLNGDFFNTN</sequence>
<keyword evidence="2" id="KW-1185">Reference proteome</keyword>
<dbReference type="EMBL" id="HG994587">
    <property type="protein sequence ID" value="CAF3014199.1"/>
    <property type="molecule type" value="Genomic_DNA"/>
</dbReference>
<evidence type="ECO:0000313" key="2">
    <source>
        <dbReference type="Proteomes" id="UP000675881"/>
    </source>
</evidence>
<name>A0A7R8D3Q2_LEPSM</name>
<dbReference type="AlphaFoldDB" id="A0A7R8D3Q2"/>
<organism evidence="1 2">
    <name type="scientific">Lepeophtheirus salmonis</name>
    <name type="common">Salmon louse</name>
    <name type="synonym">Caligus salmonis</name>
    <dbReference type="NCBI Taxonomy" id="72036"/>
    <lineage>
        <taxon>Eukaryota</taxon>
        <taxon>Metazoa</taxon>
        <taxon>Ecdysozoa</taxon>
        <taxon>Arthropoda</taxon>
        <taxon>Crustacea</taxon>
        <taxon>Multicrustacea</taxon>
        <taxon>Hexanauplia</taxon>
        <taxon>Copepoda</taxon>
        <taxon>Siphonostomatoida</taxon>
        <taxon>Caligidae</taxon>
        <taxon>Lepeophtheirus</taxon>
    </lineage>
</organism>
<gene>
    <name evidence="1" type="ORF">LSAA_13774</name>
</gene>
<accession>A0A7R8D3Q2</accession>
<protein>
    <submittedName>
        <fullName evidence="1">(salmon louse) hypothetical protein</fullName>
    </submittedName>
</protein>
<reference evidence="1" key="1">
    <citation type="submission" date="2021-02" db="EMBL/GenBank/DDBJ databases">
        <authorList>
            <person name="Bekaert M."/>
        </authorList>
    </citation>
    <scope>NUCLEOTIDE SEQUENCE</scope>
    <source>
        <strain evidence="1">IoA-00</strain>
    </source>
</reference>
<dbReference type="Proteomes" id="UP000675881">
    <property type="component" value="Chromosome 8"/>
</dbReference>
<proteinExistence type="predicted"/>
<evidence type="ECO:0000313" key="1">
    <source>
        <dbReference type="EMBL" id="CAF3014199.1"/>
    </source>
</evidence>